<comment type="caution">
    <text evidence="2">The sequence shown here is derived from an EMBL/GenBank/DDBJ whole genome shotgun (WGS) entry which is preliminary data.</text>
</comment>
<protein>
    <submittedName>
        <fullName evidence="2">Cobalamin biosynthesis protein</fullName>
    </submittedName>
</protein>
<evidence type="ECO:0000313" key="2">
    <source>
        <dbReference type="EMBL" id="MBC3952846.1"/>
    </source>
</evidence>
<dbReference type="RefSeq" id="WP_187523037.1">
    <property type="nucleotide sequence ID" value="NZ_JACONW010000181.1"/>
</dbReference>
<dbReference type="Proteomes" id="UP000651852">
    <property type="component" value="Unassembled WGS sequence"/>
</dbReference>
<name>A0ABR7B6N6_9PSED</name>
<dbReference type="InterPro" id="IPR052553">
    <property type="entry name" value="CbiG_hydrolase"/>
</dbReference>
<dbReference type="SUPFAM" id="SSF159664">
    <property type="entry name" value="CobE/GbiG C-terminal domain-like"/>
    <property type="match status" value="1"/>
</dbReference>
<reference evidence="2 3" key="1">
    <citation type="submission" date="2020-08" db="EMBL/GenBank/DDBJ databases">
        <title>Putative novel bacterial strains isolated from necrotic wheat leaf tissues caused by Xanthomonas translucens.</title>
        <authorList>
            <person name="Tambong J.T."/>
        </authorList>
    </citation>
    <scope>NUCLEOTIDE SEQUENCE [LARGE SCALE GENOMIC DNA]</scope>
    <source>
        <strain evidence="2 3">DOAB 1069</strain>
    </source>
</reference>
<accession>A0ABR7B6N6</accession>
<evidence type="ECO:0000259" key="1">
    <source>
        <dbReference type="Pfam" id="PF01890"/>
    </source>
</evidence>
<evidence type="ECO:0000313" key="3">
    <source>
        <dbReference type="Proteomes" id="UP000651852"/>
    </source>
</evidence>
<proteinExistence type="predicted"/>
<dbReference type="InterPro" id="IPR002750">
    <property type="entry name" value="CobE/GbiG_C"/>
</dbReference>
<dbReference type="EMBL" id="JACONW010000181">
    <property type="protein sequence ID" value="MBC3952846.1"/>
    <property type="molecule type" value="Genomic_DNA"/>
</dbReference>
<dbReference type="Gene3D" id="3.30.420.180">
    <property type="entry name" value="CobE/GbiG C-terminal domain"/>
    <property type="match status" value="1"/>
</dbReference>
<organism evidence="2 3">
    <name type="scientific">Pseudomonas folii</name>
    <dbReference type="NCBI Taxonomy" id="2762593"/>
    <lineage>
        <taxon>Bacteria</taxon>
        <taxon>Pseudomonadati</taxon>
        <taxon>Pseudomonadota</taxon>
        <taxon>Gammaproteobacteria</taxon>
        <taxon>Pseudomonadales</taxon>
        <taxon>Pseudomonadaceae</taxon>
        <taxon>Pseudomonas</taxon>
    </lineage>
</organism>
<keyword evidence="3" id="KW-1185">Reference proteome</keyword>
<feature type="domain" description="CobE/GbiG C-terminal" evidence="1">
    <location>
        <begin position="10"/>
        <end position="132"/>
    </location>
</feature>
<dbReference type="PANTHER" id="PTHR37477">
    <property type="entry name" value="COBALT-PRECORRIN-5A HYDROLASE"/>
    <property type="match status" value="1"/>
</dbReference>
<dbReference type="PANTHER" id="PTHR37477:SF1">
    <property type="entry name" value="COBALT-PRECORRIN-5A HYDROLASE"/>
    <property type="match status" value="1"/>
</dbReference>
<sequence length="138" mass="14857">MLFDNKQPILVAGLGCQRGCSAAALLELIEHSLEAHDLRLQDISVLASIDLKSQEPGLLELAIQLDLPLSFFNAEQLATYESQLSHRSQIAFEHTGCFGIAESSALALASQSGSAELLIPRQKSSQATFALAIARPIR</sequence>
<dbReference type="Pfam" id="PF01890">
    <property type="entry name" value="CbiG_C"/>
    <property type="match status" value="1"/>
</dbReference>
<gene>
    <name evidence="2" type="ORF">H8S59_24015</name>
</gene>
<dbReference type="InterPro" id="IPR036518">
    <property type="entry name" value="CobE/GbiG_C_sf"/>
</dbReference>